<reference evidence="2" key="1">
    <citation type="journal article" date="2019" name="Int. J. Syst. Evol. Microbiol.">
        <title>The Global Catalogue of Microorganisms (GCM) 10K type strain sequencing project: providing services to taxonomists for standard genome sequencing and annotation.</title>
        <authorList>
            <consortium name="The Broad Institute Genomics Platform"/>
            <consortium name="The Broad Institute Genome Sequencing Center for Infectious Disease"/>
            <person name="Wu L."/>
            <person name="Ma J."/>
        </authorList>
    </citation>
    <scope>NUCLEOTIDE SEQUENCE [LARGE SCALE GENOMIC DNA]</scope>
    <source>
        <strain evidence="2">CCM 8681</strain>
    </source>
</reference>
<gene>
    <name evidence="1" type="ORF">GCM10011444_03650</name>
</gene>
<organism evidence="1 2">
    <name type="scientific">Winogradskyella haliclonae</name>
    <dbReference type="NCBI Taxonomy" id="2048558"/>
    <lineage>
        <taxon>Bacteria</taxon>
        <taxon>Pseudomonadati</taxon>
        <taxon>Bacteroidota</taxon>
        <taxon>Flavobacteriia</taxon>
        <taxon>Flavobacteriales</taxon>
        <taxon>Flavobacteriaceae</taxon>
        <taxon>Winogradskyella</taxon>
    </lineage>
</organism>
<accession>A0ABQ2BW27</accession>
<dbReference type="Proteomes" id="UP000624701">
    <property type="component" value="Unassembled WGS sequence"/>
</dbReference>
<keyword evidence="2" id="KW-1185">Reference proteome</keyword>
<name>A0ABQ2BW27_9FLAO</name>
<evidence type="ECO:0000313" key="2">
    <source>
        <dbReference type="Proteomes" id="UP000624701"/>
    </source>
</evidence>
<sequence>MFNYKLVKTLLTQLISLNFLLLYGQNDKPERNAFLLRVEIDSVNYYQQEVIKSPYFVKEKILQIYPSEKLYIETEIKSDSIFSMKTVNENLNPEKTIIIKFNQNTKGRLHDGMMLSVKNPFNKTLKYEALMYLNGGTEWIPTSIIPIRPNLENYELWNDIILSIVLVEWRIE</sequence>
<proteinExistence type="predicted"/>
<dbReference type="EMBL" id="BMDQ01000001">
    <property type="protein sequence ID" value="GGI56056.1"/>
    <property type="molecule type" value="Genomic_DNA"/>
</dbReference>
<comment type="caution">
    <text evidence="1">The sequence shown here is derived from an EMBL/GenBank/DDBJ whole genome shotgun (WGS) entry which is preliminary data.</text>
</comment>
<evidence type="ECO:0000313" key="1">
    <source>
        <dbReference type="EMBL" id="GGI56056.1"/>
    </source>
</evidence>
<protein>
    <submittedName>
        <fullName evidence="1">Uncharacterized protein</fullName>
    </submittedName>
</protein>
<dbReference type="RefSeq" id="WP_188372995.1">
    <property type="nucleotide sequence ID" value="NZ_BMDQ01000001.1"/>
</dbReference>